<proteinExistence type="predicted"/>
<protein>
    <submittedName>
        <fullName evidence="2">Paraxis</fullName>
    </submittedName>
</protein>
<gene>
    <name evidence="2" type="primary">PAR1</name>
</gene>
<evidence type="ECO:0000256" key="1">
    <source>
        <dbReference type="SAM" id="MobiDB-lite"/>
    </source>
</evidence>
<name>A0A1A8EQW3_9TELE</name>
<reference evidence="2" key="1">
    <citation type="submission" date="2016-05" db="EMBL/GenBank/DDBJ databases">
        <authorList>
            <person name="Lavstsen T."/>
            <person name="Jespersen J.S."/>
        </authorList>
    </citation>
    <scope>NUCLEOTIDE SEQUENCE</scope>
    <source>
        <tissue evidence="2">Brain</tissue>
    </source>
</reference>
<accession>A0A1A8EQW3</accession>
<feature type="compositionally biased region" description="Basic residues" evidence="1">
    <location>
        <begin position="1"/>
        <end position="14"/>
    </location>
</feature>
<feature type="region of interest" description="Disordered" evidence="1">
    <location>
        <begin position="1"/>
        <end position="38"/>
    </location>
</feature>
<organism evidence="2">
    <name type="scientific">Nothobranchius korthausae</name>
    <dbReference type="NCBI Taxonomy" id="1143690"/>
    <lineage>
        <taxon>Eukaryota</taxon>
        <taxon>Metazoa</taxon>
        <taxon>Chordata</taxon>
        <taxon>Craniata</taxon>
        <taxon>Vertebrata</taxon>
        <taxon>Euteleostomi</taxon>
        <taxon>Actinopterygii</taxon>
        <taxon>Neopterygii</taxon>
        <taxon>Teleostei</taxon>
        <taxon>Neoteleostei</taxon>
        <taxon>Acanthomorphata</taxon>
        <taxon>Ovalentaria</taxon>
        <taxon>Atherinomorphae</taxon>
        <taxon>Cyprinodontiformes</taxon>
        <taxon>Nothobranchiidae</taxon>
        <taxon>Nothobranchius</taxon>
    </lineage>
</organism>
<reference evidence="2" key="2">
    <citation type="submission" date="2016-06" db="EMBL/GenBank/DDBJ databases">
        <title>The genome of a short-lived fish provides insights into sex chromosome evolution and the genetic control of aging.</title>
        <authorList>
            <person name="Reichwald K."/>
            <person name="Felder M."/>
            <person name="Petzold A."/>
            <person name="Koch P."/>
            <person name="Groth M."/>
            <person name="Platzer M."/>
        </authorList>
    </citation>
    <scope>NUCLEOTIDE SEQUENCE</scope>
    <source>
        <tissue evidence="2">Brain</tissue>
    </source>
</reference>
<evidence type="ECO:0000313" key="2">
    <source>
        <dbReference type="EMBL" id="SBQ48958.1"/>
    </source>
</evidence>
<feature type="compositionally biased region" description="Basic and acidic residues" evidence="1">
    <location>
        <begin position="15"/>
        <end position="38"/>
    </location>
</feature>
<sequence>RGRRRTAVPRRGSRARGERREAAADHLHILSEQPEKRDQRWKRLFENARARSAAHEAL</sequence>
<feature type="non-terminal residue" evidence="2">
    <location>
        <position position="1"/>
    </location>
</feature>
<dbReference type="EMBL" id="HAEB01002431">
    <property type="protein sequence ID" value="SBQ48958.1"/>
    <property type="molecule type" value="Transcribed_RNA"/>
</dbReference>
<dbReference type="AlphaFoldDB" id="A0A1A8EQW3"/>
<feature type="non-terminal residue" evidence="2">
    <location>
        <position position="58"/>
    </location>
</feature>